<dbReference type="Proteomes" id="UP000248627">
    <property type="component" value="Unassembled WGS sequence"/>
</dbReference>
<protein>
    <recommendedName>
        <fullName evidence="8">Ferredoxin</fullName>
    </recommendedName>
</protein>
<comment type="cofactor">
    <cofactor evidence="1">
        <name>[3Fe-4S] cluster</name>
        <dbReference type="ChEBI" id="CHEBI:21137"/>
    </cofactor>
</comment>
<evidence type="ECO:0000256" key="7">
    <source>
        <dbReference type="ARBA" id="ARBA00023291"/>
    </source>
</evidence>
<keyword evidence="5 8" id="KW-0408">Iron</keyword>
<accession>A0A2W2D5T5</accession>
<keyword evidence="6 8" id="KW-0411">Iron-sulfur</keyword>
<sequence>MQVAVDRDACCGSGNCVRVAPEVFAQDDADGLVLLRATTLAPQSGARARRAADLCPSGAIRVASAEALPR</sequence>
<dbReference type="PANTHER" id="PTHR36923">
    <property type="entry name" value="FERREDOXIN"/>
    <property type="match status" value="1"/>
</dbReference>
<name>A0A2W2D5T5_9ACTN</name>
<comment type="caution">
    <text evidence="10">The sequence shown here is derived from an EMBL/GenBank/DDBJ whole genome shotgun (WGS) entry which is preliminary data.</text>
</comment>
<evidence type="ECO:0000256" key="1">
    <source>
        <dbReference type="ARBA" id="ARBA00001927"/>
    </source>
</evidence>
<dbReference type="InterPro" id="IPR017896">
    <property type="entry name" value="4Fe4S_Fe-S-bd"/>
</dbReference>
<dbReference type="AlphaFoldDB" id="A0A2W2D5T5"/>
<evidence type="ECO:0000256" key="5">
    <source>
        <dbReference type="ARBA" id="ARBA00023004"/>
    </source>
</evidence>
<dbReference type="PRINTS" id="PR00352">
    <property type="entry name" value="3FE4SFRDOXIN"/>
</dbReference>
<keyword evidence="11" id="KW-1185">Reference proteome</keyword>
<dbReference type="InterPro" id="IPR001080">
    <property type="entry name" value="3Fe4S_ferredoxin"/>
</dbReference>
<proteinExistence type="predicted"/>
<dbReference type="GO" id="GO:0051538">
    <property type="term" value="F:3 iron, 4 sulfur cluster binding"/>
    <property type="evidence" value="ECO:0007669"/>
    <property type="project" value="UniProtKB-KW"/>
</dbReference>
<keyword evidence="3 8" id="KW-0479">Metal-binding</keyword>
<keyword evidence="7" id="KW-0003">3Fe-4S</keyword>
<reference evidence="10 11" key="1">
    <citation type="submission" date="2018-01" db="EMBL/GenBank/DDBJ databases">
        <title>Draft genome sequence of Jishengella endophytica.</title>
        <authorList>
            <person name="Sahin N."/>
            <person name="Ay H."/>
            <person name="Saygin H."/>
        </authorList>
    </citation>
    <scope>NUCLEOTIDE SEQUENCE [LARGE SCALE GENOMIC DNA]</scope>
    <source>
        <strain evidence="10 11">DSM 45430</strain>
    </source>
</reference>
<dbReference type="PROSITE" id="PS51379">
    <property type="entry name" value="4FE4S_FER_2"/>
    <property type="match status" value="1"/>
</dbReference>
<evidence type="ECO:0000259" key="9">
    <source>
        <dbReference type="PROSITE" id="PS51379"/>
    </source>
</evidence>
<keyword evidence="2 8" id="KW-0813">Transport</keyword>
<evidence type="ECO:0000256" key="3">
    <source>
        <dbReference type="ARBA" id="ARBA00022723"/>
    </source>
</evidence>
<comment type="function">
    <text evidence="8">Ferredoxins are iron-sulfur proteins that transfer electrons in a wide variety of metabolic reactions.</text>
</comment>
<dbReference type="InterPro" id="IPR051269">
    <property type="entry name" value="Fe-S_cluster_ET"/>
</dbReference>
<gene>
    <name evidence="10" type="ORF">C1I93_15145</name>
</gene>
<evidence type="ECO:0000256" key="8">
    <source>
        <dbReference type="RuleBase" id="RU368020"/>
    </source>
</evidence>
<evidence type="ECO:0000256" key="4">
    <source>
        <dbReference type="ARBA" id="ARBA00022982"/>
    </source>
</evidence>
<keyword evidence="4 8" id="KW-0249">Electron transport</keyword>
<organism evidence="10 11">
    <name type="scientific">Micromonospora endophytica</name>
    <dbReference type="NCBI Taxonomy" id="515350"/>
    <lineage>
        <taxon>Bacteria</taxon>
        <taxon>Bacillati</taxon>
        <taxon>Actinomycetota</taxon>
        <taxon>Actinomycetes</taxon>
        <taxon>Micromonosporales</taxon>
        <taxon>Micromonosporaceae</taxon>
        <taxon>Micromonospora</taxon>
    </lineage>
</organism>
<dbReference type="EMBL" id="POTX01000090">
    <property type="protein sequence ID" value="PZF95487.1"/>
    <property type="molecule type" value="Genomic_DNA"/>
</dbReference>
<dbReference type="Pfam" id="PF13459">
    <property type="entry name" value="Fer4_15"/>
    <property type="match status" value="1"/>
</dbReference>
<evidence type="ECO:0000256" key="2">
    <source>
        <dbReference type="ARBA" id="ARBA00022448"/>
    </source>
</evidence>
<dbReference type="SUPFAM" id="SSF54862">
    <property type="entry name" value="4Fe-4S ferredoxins"/>
    <property type="match status" value="1"/>
</dbReference>
<evidence type="ECO:0000313" key="11">
    <source>
        <dbReference type="Proteomes" id="UP000248627"/>
    </source>
</evidence>
<feature type="domain" description="4Fe-4S ferredoxin-type" evidence="9">
    <location>
        <begin position="1"/>
        <end position="29"/>
    </location>
</feature>
<dbReference type="Gene3D" id="3.30.70.20">
    <property type="match status" value="1"/>
</dbReference>
<evidence type="ECO:0000256" key="6">
    <source>
        <dbReference type="ARBA" id="ARBA00023014"/>
    </source>
</evidence>
<dbReference type="OrthoDB" id="9803319at2"/>
<evidence type="ECO:0000313" key="10">
    <source>
        <dbReference type="EMBL" id="PZF95487.1"/>
    </source>
</evidence>
<dbReference type="GO" id="GO:0005506">
    <property type="term" value="F:iron ion binding"/>
    <property type="evidence" value="ECO:0007669"/>
    <property type="project" value="UniProtKB-UniRule"/>
</dbReference>
<dbReference type="GO" id="GO:0009055">
    <property type="term" value="F:electron transfer activity"/>
    <property type="evidence" value="ECO:0007669"/>
    <property type="project" value="UniProtKB-UniRule"/>
</dbReference>
<dbReference type="PANTHER" id="PTHR36923:SF3">
    <property type="entry name" value="FERREDOXIN"/>
    <property type="match status" value="1"/>
</dbReference>